<protein>
    <submittedName>
        <fullName evidence="1">Uncharacterized protein</fullName>
    </submittedName>
</protein>
<dbReference type="Proteomes" id="UP000821845">
    <property type="component" value="Chromosome 9"/>
</dbReference>
<gene>
    <name evidence="1" type="ORF">HPB50_007541</name>
</gene>
<dbReference type="EMBL" id="CM023489">
    <property type="protein sequence ID" value="KAH6922009.1"/>
    <property type="molecule type" value="Genomic_DNA"/>
</dbReference>
<evidence type="ECO:0000313" key="1">
    <source>
        <dbReference type="EMBL" id="KAH6922009.1"/>
    </source>
</evidence>
<organism evidence="1 2">
    <name type="scientific">Hyalomma asiaticum</name>
    <name type="common">Tick</name>
    <dbReference type="NCBI Taxonomy" id="266040"/>
    <lineage>
        <taxon>Eukaryota</taxon>
        <taxon>Metazoa</taxon>
        <taxon>Ecdysozoa</taxon>
        <taxon>Arthropoda</taxon>
        <taxon>Chelicerata</taxon>
        <taxon>Arachnida</taxon>
        <taxon>Acari</taxon>
        <taxon>Parasitiformes</taxon>
        <taxon>Ixodida</taxon>
        <taxon>Ixodoidea</taxon>
        <taxon>Ixodidae</taxon>
        <taxon>Hyalomminae</taxon>
        <taxon>Hyalomma</taxon>
    </lineage>
</organism>
<name>A0ACB7RKT0_HYAAI</name>
<accession>A0ACB7RKT0</accession>
<proteinExistence type="predicted"/>
<comment type="caution">
    <text evidence="1">The sequence shown here is derived from an EMBL/GenBank/DDBJ whole genome shotgun (WGS) entry which is preliminary data.</text>
</comment>
<sequence length="340" mass="37288">MQVKPCSAREEELRSSSLRRALDQDVPASSGSCGLFQVLVRGLQSSSCQGAVCRGRFGNEAKPVLYTWLESGPGPRELRPVVGREDVAFSDSCNPLNATRVTGVAEDATRIHLRLVHDGVEPVTVKEEPQDSPTSAILEPDSGCYNCMSCGKEFAKPYNLLRHLRTHTGERPFQCHVCQVSFTSKFTLTRHMLIHTGEKPFSCHVCHMGFNQKNSLKSHLRTHTEDVAFSDSCDPLNATSVTGVAEDAARIHLRLVHDGEEPVTVKEEPHDSPASAILESDSGHYNCTSCGKQFSRSSSLAYHMRTHTGLCLLSALWMLQLWTILLVMKNMAVAAAAVIG</sequence>
<keyword evidence="2" id="KW-1185">Reference proteome</keyword>
<evidence type="ECO:0000313" key="2">
    <source>
        <dbReference type="Proteomes" id="UP000821845"/>
    </source>
</evidence>
<reference evidence="1" key="1">
    <citation type="submission" date="2020-05" db="EMBL/GenBank/DDBJ databases">
        <title>Large-scale comparative analyses of tick genomes elucidate their genetic diversity and vector capacities.</title>
        <authorList>
            <person name="Jia N."/>
            <person name="Wang J."/>
            <person name="Shi W."/>
            <person name="Du L."/>
            <person name="Sun Y."/>
            <person name="Zhan W."/>
            <person name="Jiang J."/>
            <person name="Wang Q."/>
            <person name="Zhang B."/>
            <person name="Ji P."/>
            <person name="Sakyi L.B."/>
            <person name="Cui X."/>
            <person name="Yuan T."/>
            <person name="Jiang B."/>
            <person name="Yang W."/>
            <person name="Lam T.T.-Y."/>
            <person name="Chang Q."/>
            <person name="Ding S."/>
            <person name="Wang X."/>
            <person name="Zhu J."/>
            <person name="Ruan X."/>
            <person name="Zhao L."/>
            <person name="Wei J."/>
            <person name="Que T."/>
            <person name="Du C."/>
            <person name="Cheng J."/>
            <person name="Dai P."/>
            <person name="Han X."/>
            <person name="Huang E."/>
            <person name="Gao Y."/>
            <person name="Liu J."/>
            <person name="Shao H."/>
            <person name="Ye R."/>
            <person name="Li L."/>
            <person name="Wei W."/>
            <person name="Wang X."/>
            <person name="Wang C."/>
            <person name="Yang T."/>
            <person name="Huo Q."/>
            <person name="Li W."/>
            <person name="Guo W."/>
            <person name="Chen H."/>
            <person name="Zhou L."/>
            <person name="Ni X."/>
            <person name="Tian J."/>
            <person name="Zhou Y."/>
            <person name="Sheng Y."/>
            <person name="Liu T."/>
            <person name="Pan Y."/>
            <person name="Xia L."/>
            <person name="Li J."/>
            <person name="Zhao F."/>
            <person name="Cao W."/>
        </authorList>
    </citation>
    <scope>NUCLEOTIDE SEQUENCE</scope>
    <source>
        <strain evidence="1">Hyas-2018</strain>
    </source>
</reference>